<evidence type="ECO:0000313" key="2">
    <source>
        <dbReference type="EMBL" id="KAL2461890.1"/>
    </source>
</evidence>
<sequence length="113" mass="12399">MDIAHLFGISLTTPSLHPPIFVYWRTPLVGSYIVNIDGCVKDGFASELGIIKDSSGQCVRVFFSSYGECPILEAELKTFLDSIILAQKIALSDLWIQSDSTLVIHCIIKGGRP</sequence>
<proteinExistence type="predicted"/>
<gene>
    <name evidence="2" type="ORF">Adt_45310</name>
</gene>
<comment type="caution">
    <text evidence="2">The sequence shown here is derived from an EMBL/GenBank/DDBJ whole genome shotgun (WGS) entry which is preliminary data.</text>
</comment>
<dbReference type="InterPro" id="IPR036397">
    <property type="entry name" value="RNaseH_sf"/>
</dbReference>
<reference evidence="3" key="1">
    <citation type="submission" date="2024-07" db="EMBL/GenBank/DDBJ databases">
        <title>Two chromosome-level genome assemblies of Korean endemic species Abeliophyllum distichum and Forsythia ovata (Oleaceae).</title>
        <authorList>
            <person name="Jang H."/>
        </authorList>
    </citation>
    <scope>NUCLEOTIDE SEQUENCE [LARGE SCALE GENOMIC DNA]</scope>
</reference>
<dbReference type="Proteomes" id="UP001604336">
    <property type="component" value="Unassembled WGS sequence"/>
</dbReference>
<dbReference type="AlphaFoldDB" id="A0ABD1PDE3"/>
<dbReference type="Gene3D" id="3.30.420.10">
    <property type="entry name" value="Ribonuclease H-like superfamily/Ribonuclease H"/>
    <property type="match status" value="1"/>
</dbReference>
<evidence type="ECO:0000259" key="1">
    <source>
        <dbReference type="Pfam" id="PF13456"/>
    </source>
</evidence>
<dbReference type="Pfam" id="PF13456">
    <property type="entry name" value="RVT_3"/>
    <property type="match status" value="1"/>
</dbReference>
<dbReference type="EMBL" id="JBFOLK010000014">
    <property type="protein sequence ID" value="KAL2461890.1"/>
    <property type="molecule type" value="Genomic_DNA"/>
</dbReference>
<dbReference type="PANTHER" id="PTHR47723:SF19">
    <property type="entry name" value="POLYNUCLEOTIDYL TRANSFERASE, RIBONUCLEASE H-LIKE SUPERFAMILY PROTEIN"/>
    <property type="match status" value="1"/>
</dbReference>
<dbReference type="InterPro" id="IPR053151">
    <property type="entry name" value="RNase_H-like"/>
</dbReference>
<feature type="domain" description="RNase H type-1" evidence="1">
    <location>
        <begin position="35"/>
        <end position="108"/>
    </location>
</feature>
<dbReference type="InterPro" id="IPR044730">
    <property type="entry name" value="RNase_H-like_dom_plant"/>
</dbReference>
<accession>A0ABD1PDE3</accession>
<dbReference type="CDD" id="cd06222">
    <property type="entry name" value="RNase_H_like"/>
    <property type="match status" value="1"/>
</dbReference>
<dbReference type="PANTHER" id="PTHR47723">
    <property type="entry name" value="OS05G0353850 PROTEIN"/>
    <property type="match status" value="1"/>
</dbReference>
<name>A0ABD1PDE3_9LAMI</name>
<protein>
    <submittedName>
        <fullName evidence="2">RNase H domain-containing protein</fullName>
    </submittedName>
</protein>
<dbReference type="InterPro" id="IPR002156">
    <property type="entry name" value="RNaseH_domain"/>
</dbReference>
<evidence type="ECO:0000313" key="3">
    <source>
        <dbReference type="Proteomes" id="UP001604336"/>
    </source>
</evidence>
<keyword evidence="3" id="KW-1185">Reference proteome</keyword>
<organism evidence="2 3">
    <name type="scientific">Abeliophyllum distichum</name>
    <dbReference type="NCBI Taxonomy" id="126358"/>
    <lineage>
        <taxon>Eukaryota</taxon>
        <taxon>Viridiplantae</taxon>
        <taxon>Streptophyta</taxon>
        <taxon>Embryophyta</taxon>
        <taxon>Tracheophyta</taxon>
        <taxon>Spermatophyta</taxon>
        <taxon>Magnoliopsida</taxon>
        <taxon>eudicotyledons</taxon>
        <taxon>Gunneridae</taxon>
        <taxon>Pentapetalae</taxon>
        <taxon>asterids</taxon>
        <taxon>lamiids</taxon>
        <taxon>Lamiales</taxon>
        <taxon>Oleaceae</taxon>
        <taxon>Forsythieae</taxon>
        <taxon>Abeliophyllum</taxon>
    </lineage>
</organism>